<protein>
    <submittedName>
        <fullName evidence="2">DUF624 domain-containing protein</fullName>
    </submittedName>
</protein>
<feature type="transmembrane region" description="Helical" evidence="1">
    <location>
        <begin position="177"/>
        <end position="196"/>
    </location>
</feature>
<keyword evidence="3" id="KW-1185">Reference proteome</keyword>
<keyword evidence="1" id="KW-0472">Membrane</keyword>
<organism evidence="2 3">
    <name type="scientific">Alkalicoccobacillus porphyridii</name>
    <dbReference type="NCBI Taxonomy" id="2597270"/>
    <lineage>
        <taxon>Bacteria</taxon>
        <taxon>Bacillati</taxon>
        <taxon>Bacillota</taxon>
        <taxon>Bacilli</taxon>
        <taxon>Bacillales</taxon>
        <taxon>Bacillaceae</taxon>
        <taxon>Alkalicoccobacillus</taxon>
    </lineage>
</organism>
<keyword evidence="1" id="KW-1133">Transmembrane helix</keyword>
<feature type="transmembrane region" description="Helical" evidence="1">
    <location>
        <begin position="78"/>
        <end position="98"/>
    </location>
</feature>
<evidence type="ECO:0000256" key="1">
    <source>
        <dbReference type="SAM" id="Phobius"/>
    </source>
</evidence>
<dbReference type="AlphaFoldDB" id="A0A553ZVH1"/>
<comment type="caution">
    <text evidence="2">The sequence shown here is derived from an EMBL/GenBank/DDBJ whole genome shotgun (WGS) entry which is preliminary data.</text>
</comment>
<sequence>MTGVRERILNALENVSVLAYLNILWIIFTLLGLIVGGFFPATVAMYTLIRRWLQTAELESPFKAFWQEYKKHFWSANLYGYIFFLTGTVLVVDLMILASLGTTFGYIVTSILTTFTIVFLLMSVFCLPVFVHFKGKPLQLVRKSLQLAIPCLPYALLSLLLTAVLLLILFFVPAAGVFFSGSIVALLNMKLFLSAIQRLEQKHVSSEVSSL</sequence>
<accession>A0A553ZVH1</accession>
<dbReference type="InterPro" id="IPR006938">
    <property type="entry name" value="DUF624"/>
</dbReference>
<evidence type="ECO:0000313" key="3">
    <source>
        <dbReference type="Proteomes" id="UP000318521"/>
    </source>
</evidence>
<feature type="transmembrane region" description="Helical" evidence="1">
    <location>
        <begin position="104"/>
        <end position="130"/>
    </location>
</feature>
<name>A0A553ZVH1_9BACI</name>
<reference evidence="2 3" key="1">
    <citation type="submission" date="2019-07" db="EMBL/GenBank/DDBJ databases">
        <authorList>
            <person name="Park Y.J."/>
            <person name="Jeong S.E."/>
            <person name="Jung H.S."/>
        </authorList>
    </citation>
    <scope>NUCLEOTIDE SEQUENCE [LARGE SCALE GENOMIC DNA]</scope>
    <source>
        <strain evidence="3">P16(2019)</strain>
    </source>
</reference>
<keyword evidence="1" id="KW-0812">Transmembrane</keyword>
<dbReference type="Proteomes" id="UP000318521">
    <property type="component" value="Unassembled WGS sequence"/>
</dbReference>
<evidence type="ECO:0000313" key="2">
    <source>
        <dbReference type="EMBL" id="TSB45480.1"/>
    </source>
</evidence>
<feature type="transmembrane region" description="Helical" evidence="1">
    <location>
        <begin position="151"/>
        <end position="171"/>
    </location>
</feature>
<dbReference type="EMBL" id="VLXZ01000011">
    <property type="protein sequence ID" value="TSB45480.1"/>
    <property type="molecule type" value="Genomic_DNA"/>
</dbReference>
<feature type="transmembrane region" description="Helical" evidence="1">
    <location>
        <begin position="23"/>
        <end position="49"/>
    </location>
</feature>
<gene>
    <name evidence="2" type="ORF">FN960_16245</name>
</gene>
<dbReference type="RefSeq" id="WP_143849906.1">
    <property type="nucleotide sequence ID" value="NZ_VLXZ01000011.1"/>
</dbReference>
<dbReference type="Pfam" id="PF04854">
    <property type="entry name" value="DUF624"/>
    <property type="match status" value="1"/>
</dbReference>
<proteinExistence type="predicted"/>
<dbReference type="OrthoDB" id="2182676at2"/>